<dbReference type="KEGG" id="tvo:TVG0422661"/>
<proteinExistence type="predicted"/>
<dbReference type="GeneID" id="1440950"/>
<organism evidence="1 2">
    <name type="scientific">Thermoplasma volcanium (strain ATCC 51530 / DSM 4299 / JCM 9571 / NBRC 15438 / GSS1)</name>
    <dbReference type="NCBI Taxonomy" id="273116"/>
    <lineage>
        <taxon>Archaea</taxon>
        <taxon>Methanobacteriati</taxon>
        <taxon>Thermoplasmatota</taxon>
        <taxon>Thermoplasmata</taxon>
        <taxon>Thermoplasmatales</taxon>
        <taxon>Thermoplasmataceae</taxon>
        <taxon>Thermoplasma</taxon>
    </lineage>
</organism>
<dbReference type="HOGENOM" id="CLU_1891297_0_0_2"/>
<dbReference type="AlphaFoldDB" id="Q97BM1"/>
<dbReference type="STRING" id="273116.gene:9381213"/>
<sequence length="117" mass="13931">MGIVTREMLLQALNNIYGKKGMSRPDVEDLSDFVLSFFGYDDYVLDNVLSTAERDVFYNLEEYGILETYREEVSVMHGKIWRVNQWRYRKDKILELASEKDTVKKEVNIYDEIFKEI</sequence>
<reference evidence="1 2" key="2">
    <citation type="journal article" date="2000" name="Proc. Natl. Acad. Sci. U.S.A.">
        <title>Archaeal adaptation to higher temperatures revealed by genomic sequence of Thermoplasma volcanium.</title>
        <authorList>
            <person name="Kawashima T."/>
            <person name="Amano N."/>
            <person name="Koike H."/>
            <person name="Makino S."/>
            <person name="Higuchi S."/>
            <person name="Kawashima-Ohya Y."/>
            <person name="Watanabe K."/>
            <person name="Yamazaki M."/>
            <person name="Kanehori K."/>
            <person name="Kawamoto T."/>
            <person name="Nunoshiba T."/>
            <person name="Yamamoto Y."/>
            <person name="Aramaki H."/>
            <person name="Makino K."/>
            <person name="Suzuki M."/>
        </authorList>
    </citation>
    <scope>NUCLEOTIDE SEQUENCE [LARGE SCALE GENOMIC DNA]</scope>
    <source>
        <strain evidence="2">ATCC 51530 / DSM 4299 / JCM 9571 / NBRC 15438 / GSS1</strain>
    </source>
</reference>
<dbReference type="Proteomes" id="UP000001017">
    <property type="component" value="Chromosome"/>
</dbReference>
<name>Q97BM1_THEVO</name>
<gene>
    <name evidence="1" type="ORF">TVG0422661</name>
</gene>
<dbReference type="Pfam" id="PF19479">
    <property type="entry name" value="DUF6015"/>
    <property type="match status" value="1"/>
</dbReference>
<dbReference type="PaxDb" id="273116-14324649"/>
<evidence type="ECO:0000313" key="1">
    <source>
        <dbReference type="EMBL" id="BAB59576.1"/>
    </source>
</evidence>
<dbReference type="eggNOG" id="arCOG03677">
    <property type="taxonomic scope" value="Archaea"/>
</dbReference>
<reference evidence="1 2" key="1">
    <citation type="journal article" date="1999" name="Proc. Jpn. Acad.">
        <title>Determination of the complete genomic DNA sequence of Thermoplasma volvanium GSS1.</title>
        <authorList>
            <person name="Kawashima T."/>
            <person name="Yamamoto Y."/>
            <person name="Aramaki H."/>
            <person name="Nunoshiba T."/>
            <person name="Kawamoto T."/>
            <person name="Watanabe K."/>
            <person name="Yamazaki M."/>
            <person name="Kanehori K."/>
            <person name="Amano N."/>
            <person name="Ohya Y."/>
            <person name="Makino K."/>
            <person name="Suzuki M."/>
        </authorList>
    </citation>
    <scope>NUCLEOTIDE SEQUENCE [LARGE SCALE GENOMIC DNA]</scope>
    <source>
        <strain evidence="2">ATCC 51530 / DSM 4299 / JCM 9571 / NBRC 15438 / GSS1</strain>
    </source>
</reference>
<dbReference type="EMBL" id="BA000011">
    <property type="protein sequence ID" value="BAB59576.1"/>
    <property type="molecule type" value="Genomic_DNA"/>
</dbReference>
<dbReference type="RefSeq" id="WP_010916692.1">
    <property type="nucleotide sequence ID" value="NC_002689.2"/>
</dbReference>
<dbReference type="OrthoDB" id="55603at2157"/>
<keyword evidence="2" id="KW-1185">Reference proteome</keyword>
<protein>
    <submittedName>
        <fullName evidence="1">Uncharacterized protein</fullName>
    </submittedName>
</protein>
<evidence type="ECO:0000313" key="2">
    <source>
        <dbReference type="Proteomes" id="UP000001017"/>
    </source>
</evidence>
<dbReference type="InterPro" id="IPR046057">
    <property type="entry name" value="DUF6015"/>
</dbReference>
<accession>Q97BM1</accession>